<organism evidence="1 2">
    <name type="scientific">Candidatus Sodalis pierantonii str. SOPE</name>
    <dbReference type="NCBI Taxonomy" id="2342"/>
    <lineage>
        <taxon>Bacteria</taxon>
        <taxon>Pseudomonadati</taxon>
        <taxon>Pseudomonadota</taxon>
        <taxon>Gammaproteobacteria</taxon>
        <taxon>Enterobacterales</taxon>
        <taxon>Bruguierivoracaceae</taxon>
        <taxon>Sodalis</taxon>
    </lineage>
</organism>
<reference evidence="1 2" key="1">
    <citation type="journal article" date="2014" name="Genome Biol. Evol.">
        <title>Genome degeneration and adaptation in a nascent stage of symbiosis.</title>
        <authorList>
            <person name="Oakeson K.F."/>
            <person name="Gil R."/>
            <person name="Clayton A.L."/>
            <person name="Dunn D.M."/>
            <person name="von Niederhausern A.C."/>
            <person name="Hamil C."/>
            <person name="Aoyagi A."/>
            <person name="Duval B."/>
            <person name="Baca A."/>
            <person name="Silva F.J."/>
            <person name="Vallier A."/>
            <person name="Jackson D.G."/>
            <person name="Latorre A."/>
            <person name="Weiss R.B."/>
            <person name="Heddi A."/>
            <person name="Moya A."/>
            <person name="Dale C."/>
        </authorList>
    </citation>
    <scope>NUCLEOTIDE SEQUENCE [LARGE SCALE GENOMIC DNA]</scope>
    <source>
        <strain evidence="2">none</strain>
    </source>
</reference>
<evidence type="ECO:0000313" key="2">
    <source>
        <dbReference type="Proteomes" id="UP000019025"/>
    </source>
</evidence>
<name>W0HPG7_9GAMM</name>
<dbReference type="RefSeq" id="WP_025245562.1">
    <property type="nucleotide sequence ID" value="NZ_CP006568.1"/>
</dbReference>
<dbReference type="EMBL" id="CP006568">
    <property type="protein sequence ID" value="AHF74100.1"/>
    <property type="molecule type" value="Genomic_DNA"/>
</dbReference>
<dbReference type="Proteomes" id="UP000019025">
    <property type="component" value="Chromosome"/>
</dbReference>
<dbReference type="eggNOG" id="ENOG5032Z29">
    <property type="taxonomic scope" value="Bacteria"/>
</dbReference>
<sequence length="113" mass="13095">MSRYRDLLITDGDFTLNSGHEPQRCTDRVSITQDCAHALLESGLLTRLVAERSRTLRADLLMQVTLLLEEDERLIPGTVLVSEETPKRLWVTAQPYDFDRIEMSPRYDEQTRD</sequence>
<dbReference type="PATRIC" id="fig|2342.5.peg.2421"/>
<dbReference type="InterPro" id="IPR019697">
    <property type="entry name" value="Phage_HP1_Orf28"/>
</dbReference>
<proteinExistence type="predicted"/>
<gene>
    <name evidence="1" type="ORF">SOPEG_2289</name>
</gene>
<protein>
    <submittedName>
        <fullName evidence="1">Putative phage protein</fullName>
    </submittedName>
</protein>
<dbReference type="Pfam" id="PF10761">
    <property type="entry name" value="DUF2590"/>
    <property type="match status" value="1"/>
</dbReference>
<accession>W0HPG7</accession>
<dbReference type="HOGENOM" id="CLU_158623_0_0_6"/>
<keyword evidence="2" id="KW-1185">Reference proteome</keyword>
<dbReference type="AlphaFoldDB" id="W0HPG7"/>
<evidence type="ECO:0000313" key="1">
    <source>
        <dbReference type="EMBL" id="AHF74100.1"/>
    </source>
</evidence>
<dbReference type="KEGG" id="pes:SOPEG_2289"/>